<keyword evidence="1" id="KW-0238">DNA-binding</keyword>
<reference evidence="4" key="1">
    <citation type="submission" date="2020-10" db="EMBL/GenBank/DDBJ databases">
        <title>Taxonomic study of unclassified bacteria belonging to the class Ktedonobacteria.</title>
        <authorList>
            <person name="Yabe S."/>
            <person name="Wang C.M."/>
            <person name="Zheng Y."/>
            <person name="Sakai Y."/>
            <person name="Cavaletti L."/>
            <person name="Monciardini P."/>
            <person name="Donadio S."/>
        </authorList>
    </citation>
    <scope>NUCLEOTIDE SEQUENCE</scope>
    <source>
        <strain evidence="4">SOSP1-1</strain>
    </source>
</reference>
<feature type="compositionally biased region" description="Basic and acidic residues" evidence="2">
    <location>
        <begin position="177"/>
        <end position="187"/>
    </location>
</feature>
<accession>A0A8J3MXU2</accession>
<evidence type="ECO:0000259" key="3">
    <source>
        <dbReference type="Pfam" id="PF07282"/>
    </source>
</evidence>
<feature type="domain" description="Cas12f1-like TNB" evidence="3">
    <location>
        <begin position="40"/>
        <end position="118"/>
    </location>
</feature>
<evidence type="ECO:0000313" key="5">
    <source>
        <dbReference type="Proteomes" id="UP000612362"/>
    </source>
</evidence>
<dbReference type="AlphaFoldDB" id="A0A8J3MXU2"/>
<evidence type="ECO:0000256" key="1">
    <source>
        <dbReference type="ARBA" id="ARBA00023125"/>
    </source>
</evidence>
<dbReference type="GO" id="GO:0003677">
    <property type="term" value="F:DNA binding"/>
    <property type="evidence" value="ECO:0007669"/>
    <property type="project" value="UniProtKB-KW"/>
</dbReference>
<name>A0A8J3MXU2_9CHLR</name>
<proteinExistence type="predicted"/>
<evidence type="ECO:0000256" key="2">
    <source>
        <dbReference type="SAM" id="MobiDB-lite"/>
    </source>
</evidence>
<dbReference type="Proteomes" id="UP000612362">
    <property type="component" value="Unassembled WGS sequence"/>
</dbReference>
<dbReference type="NCBIfam" id="TIGR01766">
    <property type="entry name" value="IS200/IS605 family accessory protein TnpB-like domain"/>
    <property type="match status" value="1"/>
</dbReference>
<dbReference type="Pfam" id="PF07282">
    <property type="entry name" value="Cas12f1-like_TNB"/>
    <property type="match status" value="1"/>
</dbReference>
<dbReference type="InterPro" id="IPR010095">
    <property type="entry name" value="Cas12f1-like_TNB"/>
</dbReference>
<protein>
    <recommendedName>
        <fullName evidence="3">Cas12f1-like TNB domain-containing protein</fullName>
    </recommendedName>
</protein>
<dbReference type="EMBL" id="BNJF01000004">
    <property type="protein sequence ID" value="GHO48965.1"/>
    <property type="molecule type" value="Genomic_DNA"/>
</dbReference>
<comment type="caution">
    <text evidence="4">The sequence shown here is derived from an EMBL/GenBank/DDBJ whole genome shotgun (WGS) entry which is preliminary data.</text>
</comment>
<organism evidence="4 5">
    <name type="scientific">Ktedonospora formicarum</name>
    <dbReference type="NCBI Taxonomy" id="2778364"/>
    <lineage>
        <taxon>Bacteria</taxon>
        <taxon>Bacillati</taxon>
        <taxon>Chloroflexota</taxon>
        <taxon>Ktedonobacteria</taxon>
        <taxon>Ktedonobacterales</taxon>
        <taxon>Ktedonobacteraceae</taxon>
        <taxon>Ktedonospora</taxon>
    </lineage>
</organism>
<evidence type="ECO:0000313" key="4">
    <source>
        <dbReference type="EMBL" id="GHO48965.1"/>
    </source>
</evidence>
<keyword evidence="5" id="KW-1185">Reference proteome</keyword>
<gene>
    <name evidence="4" type="ORF">KSX_71280</name>
</gene>
<feature type="region of interest" description="Disordered" evidence="2">
    <location>
        <begin position="167"/>
        <end position="189"/>
    </location>
</feature>
<sequence length="209" mass="23243">MIEVLVAEGIGTLVIGRNVGWKQEINLGKRTNQNFVQVPHARFIEMLTYKAEQKGIRVILTEESYTSQASFLDRDPLPTYQQNQEHAPVFSGKRITRRLYRASNGQLIHADCNGSYNIIRKAAPDAFGSEGVEDGECRVHLPVVHPVVRPERRAIFCSVQTEPHSGNVSKAAPYLDPKGKSGKEHGAKSPLKLWYQGQKMGSQVVHGQG</sequence>